<dbReference type="EMBL" id="BQKI01000081">
    <property type="protein sequence ID" value="GJN28756.1"/>
    <property type="molecule type" value="Genomic_DNA"/>
</dbReference>
<gene>
    <name evidence="4" type="primary">gb16918</name>
    <name evidence="4" type="ORF">PR202_gb16918</name>
</gene>
<keyword evidence="5" id="KW-1185">Reference proteome</keyword>
<evidence type="ECO:0000256" key="1">
    <source>
        <dbReference type="RuleBase" id="RU369102"/>
    </source>
</evidence>
<feature type="domain" description="GST N-terminal" evidence="3">
    <location>
        <begin position="13"/>
        <end position="92"/>
    </location>
</feature>
<reference evidence="4" key="1">
    <citation type="journal article" date="2018" name="DNA Res.">
        <title>Multiple hybrid de novo genome assembly of finger millet, an orphan allotetraploid crop.</title>
        <authorList>
            <person name="Hatakeyama M."/>
            <person name="Aluri S."/>
            <person name="Balachadran M.T."/>
            <person name="Sivarajan S.R."/>
            <person name="Patrignani A."/>
            <person name="Gruter S."/>
            <person name="Poveda L."/>
            <person name="Shimizu-Inatsugi R."/>
            <person name="Baeten J."/>
            <person name="Francoijs K.J."/>
            <person name="Nataraja K.N."/>
            <person name="Reddy Y.A.N."/>
            <person name="Phadnis S."/>
            <person name="Ravikumar R.L."/>
            <person name="Schlapbach R."/>
            <person name="Sreeman S.M."/>
            <person name="Shimizu K.K."/>
        </authorList>
    </citation>
    <scope>NUCLEOTIDE SEQUENCE</scope>
</reference>
<dbReference type="AlphaFoldDB" id="A0AAV5F3B0"/>
<feature type="region of interest" description="Disordered" evidence="2">
    <location>
        <begin position="95"/>
        <end position="127"/>
    </location>
</feature>
<dbReference type="SUPFAM" id="SSF52833">
    <property type="entry name" value="Thioredoxin-like"/>
    <property type="match status" value="1"/>
</dbReference>
<dbReference type="InterPro" id="IPR036249">
    <property type="entry name" value="Thioredoxin-like_sf"/>
</dbReference>
<comment type="function">
    <text evidence="1">Is involved in the conjugation of reduced glutathione to a wide number of exogenous and endogenous hydrophobic electrophiles.</text>
</comment>
<dbReference type="PANTHER" id="PTHR11260:SF770">
    <property type="entry name" value="GLUTATHIONE S-TRANSFERASE"/>
    <property type="match status" value="1"/>
</dbReference>
<evidence type="ECO:0000259" key="3">
    <source>
        <dbReference type="PROSITE" id="PS50404"/>
    </source>
</evidence>
<comment type="caution">
    <text evidence="4">The sequence shown here is derived from an EMBL/GenBank/DDBJ whole genome shotgun (WGS) entry which is preliminary data.</text>
</comment>
<dbReference type="EC" id="2.5.1.18" evidence="1"/>
<reference evidence="4" key="2">
    <citation type="submission" date="2021-12" db="EMBL/GenBank/DDBJ databases">
        <title>Resequencing data analysis of finger millet.</title>
        <authorList>
            <person name="Hatakeyama M."/>
            <person name="Aluri S."/>
            <person name="Balachadran M.T."/>
            <person name="Sivarajan S.R."/>
            <person name="Poveda L."/>
            <person name="Shimizu-Inatsugi R."/>
            <person name="Schlapbach R."/>
            <person name="Sreeman S.M."/>
            <person name="Shimizu K.K."/>
        </authorList>
    </citation>
    <scope>NUCLEOTIDE SEQUENCE</scope>
</reference>
<dbReference type="InterPro" id="IPR004045">
    <property type="entry name" value="Glutathione_S-Trfase_N"/>
</dbReference>
<keyword evidence="1" id="KW-0808">Transferase</keyword>
<organism evidence="4 5">
    <name type="scientific">Eleusine coracana subsp. coracana</name>
    <dbReference type="NCBI Taxonomy" id="191504"/>
    <lineage>
        <taxon>Eukaryota</taxon>
        <taxon>Viridiplantae</taxon>
        <taxon>Streptophyta</taxon>
        <taxon>Embryophyta</taxon>
        <taxon>Tracheophyta</taxon>
        <taxon>Spermatophyta</taxon>
        <taxon>Magnoliopsida</taxon>
        <taxon>Liliopsida</taxon>
        <taxon>Poales</taxon>
        <taxon>Poaceae</taxon>
        <taxon>PACMAD clade</taxon>
        <taxon>Chloridoideae</taxon>
        <taxon>Cynodonteae</taxon>
        <taxon>Eleusininae</taxon>
        <taxon>Eleusine</taxon>
    </lineage>
</organism>
<dbReference type="Gene3D" id="3.40.30.10">
    <property type="entry name" value="Glutaredoxin"/>
    <property type="match status" value="1"/>
</dbReference>
<dbReference type="Proteomes" id="UP001054889">
    <property type="component" value="Unassembled WGS sequence"/>
</dbReference>
<name>A0AAV5F3B0_ELECO</name>
<dbReference type="Pfam" id="PF02798">
    <property type="entry name" value="GST_N"/>
    <property type="match status" value="1"/>
</dbReference>
<dbReference type="PANTHER" id="PTHR11260">
    <property type="entry name" value="GLUTATHIONE S-TRANSFERASE, GST, SUPERFAMILY, GST DOMAIN CONTAINING"/>
    <property type="match status" value="1"/>
</dbReference>
<dbReference type="CDD" id="cd03058">
    <property type="entry name" value="GST_N_Tau"/>
    <property type="match status" value="1"/>
</dbReference>
<dbReference type="GO" id="GO:0005829">
    <property type="term" value="C:cytosol"/>
    <property type="evidence" value="ECO:0007669"/>
    <property type="project" value="UniProtKB-SubCell"/>
</dbReference>
<dbReference type="GO" id="GO:0004364">
    <property type="term" value="F:glutathione transferase activity"/>
    <property type="evidence" value="ECO:0007669"/>
    <property type="project" value="UniProtKB-UniRule"/>
</dbReference>
<protein>
    <recommendedName>
        <fullName evidence="1">Glutathione S-transferase</fullName>
        <ecNumber evidence="1">2.5.1.18</ecNumber>
    </recommendedName>
</protein>
<evidence type="ECO:0000313" key="5">
    <source>
        <dbReference type="Proteomes" id="UP001054889"/>
    </source>
</evidence>
<dbReference type="PROSITE" id="PS50404">
    <property type="entry name" value="GST_NTER"/>
    <property type="match status" value="1"/>
</dbReference>
<evidence type="ECO:0000313" key="4">
    <source>
        <dbReference type="EMBL" id="GJN28756.1"/>
    </source>
</evidence>
<comment type="catalytic activity">
    <reaction evidence="1">
        <text>RX + glutathione = an S-substituted glutathione + a halide anion + H(+)</text>
        <dbReference type="Rhea" id="RHEA:16437"/>
        <dbReference type="ChEBI" id="CHEBI:15378"/>
        <dbReference type="ChEBI" id="CHEBI:16042"/>
        <dbReference type="ChEBI" id="CHEBI:17792"/>
        <dbReference type="ChEBI" id="CHEBI:57925"/>
        <dbReference type="ChEBI" id="CHEBI:90779"/>
        <dbReference type="EC" id="2.5.1.18"/>
    </reaction>
</comment>
<keyword evidence="1" id="KW-0963">Cytoplasm</keyword>
<sequence length="192" mass="21426">MVGAEAFASGQHDEIMLLGLWASPFVIRARIVLNLKGLAYNYTEEDIYNKSEPLLRSYTVHKKVPMLIHNGKPVCESKIILDVDSTKRNRFLTKKERRWPSSSHLHALNPRALEEPQPSSSARPHPSTPAEALFLVNISCVVVPRSSCVRLPPPAKLRRCRALAKLCRAAAPQPSSTAPPPRRALLLQENQL</sequence>
<proteinExistence type="inferred from homology"/>
<accession>A0AAV5F3B0</accession>
<evidence type="ECO:0000256" key="2">
    <source>
        <dbReference type="SAM" id="MobiDB-lite"/>
    </source>
</evidence>
<comment type="similarity">
    <text evidence="1">Belongs to the GST superfamily.</text>
</comment>
<dbReference type="GO" id="GO:0006749">
    <property type="term" value="P:glutathione metabolic process"/>
    <property type="evidence" value="ECO:0007669"/>
    <property type="project" value="TreeGrafter"/>
</dbReference>
<comment type="subcellular location">
    <subcellularLocation>
        <location evidence="1">Cytoplasm</location>
        <location evidence="1">Cytosol</location>
    </subcellularLocation>
</comment>
<dbReference type="InterPro" id="IPR045073">
    <property type="entry name" value="Omega/Tau-like"/>
</dbReference>